<accession>A0A1E2S0I9</accession>
<sequence>MEEQKNVFGEPIATCSDRPLTGFYRTGCCHTGADDMGLHTVCVEVTEEFLAFSKSRGNDLSTPIPDFGFPGLEPGDRWCLCASRWLEAMEAGKAPRVCLTATNAATLEVIDLEDLKRHALDLS</sequence>
<organism evidence="1 2">
    <name type="scientific">Methyloligella halotolerans</name>
    <dbReference type="NCBI Taxonomy" id="1177755"/>
    <lineage>
        <taxon>Bacteria</taxon>
        <taxon>Pseudomonadati</taxon>
        <taxon>Pseudomonadota</taxon>
        <taxon>Alphaproteobacteria</taxon>
        <taxon>Hyphomicrobiales</taxon>
        <taxon>Hyphomicrobiaceae</taxon>
        <taxon>Methyloligella</taxon>
    </lineage>
</organism>
<keyword evidence="2" id="KW-1185">Reference proteome</keyword>
<protein>
    <recommendedName>
        <fullName evidence="3">DUF2237 domain-containing protein</fullName>
    </recommendedName>
</protein>
<evidence type="ECO:0008006" key="3">
    <source>
        <dbReference type="Google" id="ProtNLM"/>
    </source>
</evidence>
<comment type="caution">
    <text evidence="1">The sequence shown here is derived from an EMBL/GenBank/DDBJ whole genome shotgun (WGS) entry which is preliminary data.</text>
</comment>
<dbReference type="EMBL" id="MASI01000002">
    <property type="protein sequence ID" value="ODA67839.1"/>
    <property type="molecule type" value="Genomic_DNA"/>
</dbReference>
<dbReference type="OrthoDB" id="9792525at2"/>
<dbReference type="InterPro" id="IPR018714">
    <property type="entry name" value="DUF2237"/>
</dbReference>
<dbReference type="AlphaFoldDB" id="A0A1E2S0I9"/>
<dbReference type="STRING" id="1177755.A7A08_01005"/>
<name>A0A1E2S0I9_9HYPH</name>
<dbReference type="Pfam" id="PF09996">
    <property type="entry name" value="DUF2237"/>
    <property type="match status" value="1"/>
</dbReference>
<dbReference type="PATRIC" id="fig|1177755.3.peg.1009"/>
<dbReference type="PANTHER" id="PTHR37466">
    <property type="entry name" value="SLR1628 PROTEIN"/>
    <property type="match status" value="1"/>
</dbReference>
<gene>
    <name evidence="1" type="ORF">A7A08_01005</name>
</gene>
<proteinExistence type="predicted"/>
<evidence type="ECO:0000313" key="2">
    <source>
        <dbReference type="Proteomes" id="UP000095087"/>
    </source>
</evidence>
<dbReference type="Gene3D" id="3.30.56.110">
    <property type="entry name" value="Protein of unknown function DUF2237"/>
    <property type="match status" value="1"/>
</dbReference>
<dbReference type="PANTHER" id="PTHR37466:SF1">
    <property type="entry name" value="SLR1628 PROTEIN"/>
    <property type="match status" value="1"/>
</dbReference>
<evidence type="ECO:0000313" key="1">
    <source>
        <dbReference type="EMBL" id="ODA67839.1"/>
    </source>
</evidence>
<reference evidence="1 2" key="1">
    <citation type="submission" date="2016-07" db="EMBL/GenBank/DDBJ databases">
        <title>Draft genome sequence of Methyloligella halotolerans C2T (VKM B-2706T=CCUG 61687T=DSM 25045T), a halotolerant polyhydroxybutyrate accumulating methylotroph.</title>
        <authorList>
            <person name="Vasilenko O.V."/>
            <person name="Doronina N.V."/>
            <person name="Poroshina M.N."/>
            <person name="Tarlachkov S.V."/>
            <person name="Trotsenko Y.A."/>
        </authorList>
    </citation>
    <scope>NUCLEOTIDE SEQUENCE [LARGE SCALE GENOMIC DNA]</scope>
    <source>
        <strain evidence="1 2">VKM B-2706</strain>
    </source>
</reference>
<dbReference type="RefSeq" id="WP_069094404.1">
    <property type="nucleotide sequence ID" value="NZ_MASI01000002.1"/>
</dbReference>
<dbReference type="Proteomes" id="UP000095087">
    <property type="component" value="Unassembled WGS sequence"/>
</dbReference>